<dbReference type="EMBL" id="JAAMPC010000002">
    <property type="protein sequence ID" value="KAG2328632.1"/>
    <property type="molecule type" value="Genomic_DNA"/>
</dbReference>
<sequence length="153" mass="17690">MLQAVSLTHCNGPAYTRAWLIPRGTSQACFESWSHHYNFVPPLKPLEIEITESLWPASSPRHAHRRSQTKPDLQSWSLAHHRRALGRLCFSTVLSRKFFRRIYIHLLLHRRDSPVTDAEILLRSRPTYYSVQASPSSSSNRNHWSQAFSADGR</sequence>
<evidence type="ECO:0000313" key="2">
    <source>
        <dbReference type="EMBL" id="KAG2328632.1"/>
    </source>
</evidence>
<accession>A0A8X8BC58</accession>
<feature type="region of interest" description="Disordered" evidence="1">
    <location>
        <begin position="132"/>
        <end position="153"/>
    </location>
</feature>
<evidence type="ECO:0000313" key="3">
    <source>
        <dbReference type="Proteomes" id="UP000886595"/>
    </source>
</evidence>
<organism evidence="2 3">
    <name type="scientific">Brassica carinata</name>
    <name type="common">Ethiopian mustard</name>
    <name type="synonym">Abyssinian cabbage</name>
    <dbReference type="NCBI Taxonomy" id="52824"/>
    <lineage>
        <taxon>Eukaryota</taxon>
        <taxon>Viridiplantae</taxon>
        <taxon>Streptophyta</taxon>
        <taxon>Embryophyta</taxon>
        <taxon>Tracheophyta</taxon>
        <taxon>Spermatophyta</taxon>
        <taxon>Magnoliopsida</taxon>
        <taxon>eudicotyledons</taxon>
        <taxon>Gunneridae</taxon>
        <taxon>Pentapetalae</taxon>
        <taxon>rosids</taxon>
        <taxon>malvids</taxon>
        <taxon>Brassicales</taxon>
        <taxon>Brassicaceae</taxon>
        <taxon>Brassiceae</taxon>
        <taxon>Brassica</taxon>
    </lineage>
</organism>
<proteinExistence type="predicted"/>
<dbReference type="AlphaFoldDB" id="A0A8X8BC58"/>
<reference evidence="2 3" key="1">
    <citation type="submission" date="2020-02" db="EMBL/GenBank/DDBJ databases">
        <authorList>
            <person name="Ma Q."/>
            <person name="Huang Y."/>
            <person name="Song X."/>
            <person name="Pei D."/>
        </authorList>
    </citation>
    <scope>NUCLEOTIDE SEQUENCE [LARGE SCALE GENOMIC DNA]</scope>
    <source>
        <strain evidence="2">Sxm20200214</strain>
        <tissue evidence="2">Leaf</tissue>
    </source>
</reference>
<dbReference type="Proteomes" id="UP000886595">
    <property type="component" value="Unassembled WGS sequence"/>
</dbReference>
<evidence type="ECO:0000256" key="1">
    <source>
        <dbReference type="SAM" id="MobiDB-lite"/>
    </source>
</evidence>
<keyword evidence="3" id="KW-1185">Reference proteome</keyword>
<protein>
    <submittedName>
        <fullName evidence="2">Uncharacterized protein</fullName>
    </submittedName>
</protein>
<comment type="caution">
    <text evidence="2">The sequence shown here is derived from an EMBL/GenBank/DDBJ whole genome shotgun (WGS) entry which is preliminary data.</text>
</comment>
<gene>
    <name evidence="2" type="ORF">Bca52824_011360</name>
</gene>
<name>A0A8X8BC58_BRACI</name>
<feature type="compositionally biased region" description="Polar residues" evidence="1">
    <location>
        <begin position="140"/>
        <end position="153"/>
    </location>
</feature>